<evidence type="ECO:0000256" key="1">
    <source>
        <dbReference type="ARBA" id="ARBA00005254"/>
    </source>
</evidence>
<dbReference type="CDD" id="cd06558">
    <property type="entry name" value="crotonase-like"/>
    <property type="match status" value="1"/>
</dbReference>
<evidence type="ECO:0000313" key="4">
    <source>
        <dbReference type="EMBL" id="MDP9900973.1"/>
    </source>
</evidence>
<dbReference type="Proteomes" id="UP001226867">
    <property type="component" value="Unassembled WGS sequence"/>
</dbReference>
<comment type="similarity">
    <text evidence="1 3">Belongs to the enoyl-CoA hydratase/isomerase family.</text>
</comment>
<dbReference type="Pfam" id="PF00378">
    <property type="entry name" value="ECH_1"/>
    <property type="match status" value="1"/>
</dbReference>
<protein>
    <submittedName>
        <fullName evidence="4">Enoyl-CoA hydratase/carnithine racemase</fullName>
    </submittedName>
</protein>
<dbReference type="PANTHER" id="PTHR11941:SF54">
    <property type="entry name" value="ENOYL-COA HYDRATASE, MITOCHONDRIAL"/>
    <property type="match status" value="1"/>
</dbReference>
<dbReference type="Gene3D" id="1.10.12.10">
    <property type="entry name" value="Lyase 2-enoyl-coa Hydratase, Chain A, domain 2"/>
    <property type="match status" value="1"/>
</dbReference>
<comment type="caution">
    <text evidence="4">The sequence shown here is derived from an EMBL/GenBank/DDBJ whole genome shotgun (WGS) entry which is preliminary data.</text>
</comment>
<dbReference type="SUPFAM" id="SSF52096">
    <property type="entry name" value="ClpP/crotonase"/>
    <property type="match status" value="1"/>
</dbReference>
<gene>
    <name evidence="4" type="ORF">J2W36_003239</name>
</gene>
<keyword evidence="2" id="KW-0456">Lyase</keyword>
<dbReference type="InterPro" id="IPR014748">
    <property type="entry name" value="Enoyl-CoA_hydra_C"/>
</dbReference>
<name>A0ABT9S9D7_9BURK</name>
<evidence type="ECO:0000256" key="3">
    <source>
        <dbReference type="RuleBase" id="RU003707"/>
    </source>
</evidence>
<dbReference type="InterPro" id="IPR001753">
    <property type="entry name" value="Enoyl-CoA_hydra/iso"/>
</dbReference>
<dbReference type="EMBL" id="JAUSRO010000010">
    <property type="protein sequence ID" value="MDP9900973.1"/>
    <property type="molecule type" value="Genomic_DNA"/>
</dbReference>
<dbReference type="InterPro" id="IPR029045">
    <property type="entry name" value="ClpP/crotonase-like_dom_sf"/>
</dbReference>
<dbReference type="PROSITE" id="PS00166">
    <property type="entry name" value="ENOYL_COA_HYDRATASE"/>
    <property type="match status" value="1"/>
</dbReference>
<dbReference type="Gene3D" id="3.90.226.10">
    <property type="entry name" value="2-enoyl-CoA Hydratase, Chain A, domain 1"/>
    <property type="match status" value="1"/>
</dbReference>
<sequence>MSEIRESMDALAPDAIVALQREGAVGIVRLNRPDKRNALDLAMRRAIAQAVTELDRDDDIGAIVITGGDTVFAAGADLNLLVDQGAQAVADIDLGQYWAPVARCGKPVIAAVQGHALGAGCELAMMCDFIVADPSARFGQPELGVGIMPGAGGTQRLLRAVGRPVASMLLLTGEMLTGERAFQLGLVADLAEPGETLARATALARRATRMPPKAVRATRRVLLQGADLPLDAALALENREFLLLFDTADKHEGMRAFLDKRKPVFTGR</sequence>
<dbReference type="InterPro" id="IPR018376">
    <property type="entry name" value="Enoyl-CoA_hyd/isom_CS"/>
</dbReference>
<evidence type="ECO:0000313" key="5">
    <source>
        <dbReference type="Proteomes" id="UP001226867"/>
    </source>
</evidence>
<reference evidence="4 5" key="1">
    <citation type="submission" date="2023-07" db="EMBL/GenBank/DDBJ databases">
        <title>Sorghum-associated microbial communities from plants grown in Nebraska, USA.</title>
        <authorList>
            <person name="Schachtman D."/>
        </authorList>
    </citation>
    <scope>NUCLEOTIDE SEQUENCE [LARGE SCALE GENOMIC DNA]</scope>
    <source>
        <strain evidence="4 5">DS1607</strain>
    </source>
</reference>
<dbReference type="PANTHER" id="PTHR11941">
    <property type="entry name" value="ENOYL-COA HYDRATASE-RELATED"/>
    <property type="match status" value="1"/>
</dbReference>
<evidence type="ECO:0000256" key="2">
    <source>
        <dbReference type="ARBA" id="ARBA00023239"/>
    </source>
</evidence>
<organism evidence="4 5">
    <name type="scientific">Variovorax ginsengisoli</name>
    <dbReference type="NCBI Taxonomy" id="363844"/>
    <lineage>
        <taxon>Bacteria</taxon>
        <taxon>Pseudomonadati</taxon>
        <taxon>Pseudomonadota</taxon>
        <taxon>Betaproteobacteria</taxon>
        <taxon>Burkholderiales</taxon>
        <taxon>Comamonadaceae</taxon>
        <taxon>Variovorax</taxon>
    </lineage>
</organism>
<keyword evidence="5" id="KW-1185">Reference proteome</keyword>
<accession>A0ABT9S9D7</accession>
<dbReference type="RefSeq" id="WP_307690764.1">
    <property type="nucleotide sequence ID" value="NZ_JAUSRO010000010.1"/>
</dbReference>
<proteinExistence type="inferred from homology"/>